<keyword evidence="2" id="KW-0732">Signal</keyword>
<comment type="caution">
    <text evidence="3">The sequence shown here is derived from an EMBL/GenBank/DDBJ whole genome shotgun (WGS) entry which is preliminary data.</text>
</comment>
<feature type="compositionally biased region" description="Low complexity" evidence="1">
    <location>
        <begin position="37"/>
        <end position="59"/>
    </location>
</feature>
<organism evidence="3 4">
    <name type="scientific">Enhygromyxa salina</name>
    <dbReference type="NCBI Taxonomy" id="215803"/>
    <lineage>
        <taxon>Bacteria</taxon>
        <taxon>Pseudomonadati</taxon>
        <taxon>Myxococcota</taxon>
        <taxon>Polyangia</taxon>
        <taxon>Nannocystales</taxon>
        <taxon>Nannocystaceae</taxon>
        <taxon>Enhygromyxa</taxon>
    </lineage>
</organism>
<feature type="compositionally biased region" description="Acidic residues" evidence="1">
    <location>
        <begin position="69"/>
        <end position="81"/>
    </location>
</feature>
<evidence type="ECO:0000256" key="2">
    <source>
        <dbReference type="SAM" id="SignalP"/>
    </source>
</evidence>
<evidence type="ECO:0000256" key="1">
    <source>
        <dbReference type="SAM" id="MobiDB-lite"/>
    </source>
</evidence>
<evidence type="ECO:0000313" key="3">
    <source>
        <dbReference type="EMBL" id="PRP96036.1"/>
    </source>
</evidence>
<dbReference type="EMBL" id="PVNL01000135">
    <property type="protein sequence ID" value="PRP96036.1"/>
    <property type="molecule type" value="Genomic_DNA"/>
</dbReference>
<reference evidence="3 4" key="1">
    <citation type="submission" date="2018-03" db="EMBL/GenBank/DDBJ databases">
        <title>Draft Genome Sequences of the Obligatory Marine Myxobacteria Enhygromyxa salina SWB007.</title>
        <authorList>
            <person name="Poehlein A."/>
            <person name="Moghaddam J.A."/>
            <person name="Harms H."/>
            <person name="Alanjari M."/>
            <person name="Koenig G.M."/>
            <person name="Daniel R."/>
            <person name="Schaeberle T.F."/>
        </authorList>
    </citation>
    <scope>NUCLEOTIDE SEQUENCE [LARGE SCALE GENOMIC DNA]</scope>
    <source>
        <strain evidence="3 4">SWB007</strain>
    </source>
</reference>
<accession>A0A2S9XT35</accession>
<dbReference type="Proteomes" id="UP000238823">
    <property type="component" value="Unassembled WGS sequence"/>
</dbReference>
<gene>
    <name evidence="3" type="ORF">ENSA7_68500</name>
</gene>
<feature type="signal peptide" evidence="2">
    <location>
        <begin position="1"/>
        <end position="22"/>
    </location>
</feature>
<feature type="chain" id="PRO_5015536909" evidence="2">
    <location>
        <begin position="23"/>
        <end position="156"/>
    </location>
</feature>
<protein>
    <submittedName>
        <fullName evidence="3">Uncharacterized protein</fullName>
    </submittedName>
</protein>
<evidence type="ECO:0000313" key="4">
    <source>
        <dbReference type="Proteomes" id="UP000238823"/>
    </source>
</evidence>
<name>A0A2S9XT35_9BACT</name>
<feature type="region of interest" description="Disordered" evidence="1">
    <location>
        <begin position="37"/>
        <end position="98"/>
    </location>
</feature>
<dbReference type="PROSITE" id="PS51257">
    <property type="entry name" value="PROKAR_LIPOPROTEIN"/>
    <property type="match status" value="1"/>
</dbReference>
<feature type="compositionally biased region" description="Low complexity" evidence="1">
    <location>
        <begin position="82"/>
        <end position="93"/>
    </location>
</feature>
<proteinExistence type="predicted"/>
<dbReference type="AlphaFoldDB" id="A0A2S9XT35"/>
<sequence>MRRFVVALTPCLFFGLGCVTDAEGPNAFMSAGFSTQAAETDSSGGGESAESADSADSSTPQDLPSSGDGDGDGDTTGDGDADPTTGDGDADPTGGNGVCGNGLIDDGEQCDGGNLGGFSCVDLGYSGGTLGCDMVTCTYDASACIIDMDGGGGTSG</sequence>